<keyword evidence="1" id="KW-1133">Transmembrane helix</keyword>
<dbReference type="PANTHER" id="PTHR15260:SF1">
    <property type="entry name" value="SARCOSPAN"/>
    <property type="match status" value="1"/>
</dbReference>
<feature type="transmembrane region" description="Helical" evidence="1">
    <location>
        <begin position="29"/>
        <end position="48"/>
    </location>
</feature>
<keyword evidence="1" id="KW-0812">Transmembrane</keyword>
<sequence>MQLVVGIASSCLGLFLTWKVPELEFMECAYMSGIPLIISGLIGTCICFRHRIPAISPKFMNIIQVVSGVLSFICFIICLVTSIYAGQKGSLIASYDNTCRAISIQQQQLHQQQQQHEAEFNQQITTVNSTHLTAPPPPQPTTTITTKLNNSSNILNFIEPCCYEIVKNTCQCFTIHGQCSATYNNLPCRLLFSSIKDYIILQSALMAVGSGVSLWATLLLIENKFKNLLKSKYARLSISSTRSSVPETYIITPLEERTNSIDFIETNGTIN</sequence>
<dbReference type="InterPro" id="IPR030429">
    <property type="entry name" value="Sarcospan"/>
</dbReference>
<dbReference type="Proteomes" id="UP000050795">
    <property type="component" value="Unassembled WGS sequence"/>
</dbReference>
<evidence type="ECO:0000256" key="1">
    <source>
        <dbReference type="SAM" id="Phobius"/>
    </source>
</evidence>
<protein>
    <submittedName>
        <fullName evidence="3">Uncharacterized protein</fullName>
    </submittedName>
</protein>
<dbReference type="GO" id="GO:0042383">
    <property type="term" value="C:sarcolemma"/>
    <property type="evidence" value="ECO:0007669"/>
    <property type="project" value="TreeGrafter"/>
</dbReference>
<evidence type="ECO:0000313" key="3">
    <source>
        <dbReference type="WBParaSite" id="TREG1_107640.1"/>
    </source>
</evidence>
<dbReference type="WBParaSite" id="TREG1_107640.1">
    <property type="protein sequence ID" value="TREG1_107640.1"/>
    <property type="gene ID" value="TREG1_107640"/>
</dbReference>
<proteinExistence type="predicted"/>
<feature type="transmembrane region" description="Helical" evidence="1">
    <location>
        <begin position="199"/>
        <end position="221"/>
    </location>
</feature>
<evidence type="ECO:0000313" key="2">
    <source>
        <dbReference type="Proteomes" id="UP000050795"/>
    </source>
</evidence>
<reference evidence="3" key="2">
    <citation type="submission" date="2023-11" db="UniProtKB">
        <authorList>
            <consortium name="WormBaseParasite"/>
        </authorList>
    </citation>
    <scope>IDENTIFICATION</scope>
</reference>
<keyword evidence="2" id="KW-1185">Reference proteome</keyword>
<feature type="transmembrane region" description="Helical" evidence="1">
    <location>
        <begin position="60"/>
        <end position="85"/>
    </location>
</feature>
<keyword evidence="1" id="KW-0472">Membrane</keyword>
<dbReference type="GO" id="GO:0016010">
    <property type="term" value="C:dystrophin-associated glycoprotein complex"/>
    <property type="evidence" value="ECO:0007669"/>
    <property type="project" value="InterPro"/>
</dbReference>
<name>A0AA85ITS6_TRIRE</name>
<reference evidence="2" key="1">
    <citation type="submission" date="2022-06" db="EMBL/GenBank/DDBJ databases">
        <authorList>
            <person name="Berger JAMES D."/>
            <person name="Berger JAMES D."/>
        </authorList>
    </citation>
    <scope>NUCLEOTIDE SEQUENCE [LARGE SCALE GENOMIC DNA]</scope>
</reference>
<accession>A0AA85ITS6</accession>
<organism evidence="2 3">
    <name type="scientific">Trichobilharzia regenti</name>
    <name type="common">Nasal bird schistosome</name>
    <dbReference type="NCBI Taxonomy" id="157069"/>
    <lineage>
        <taxon>Eukaryota</taxon>
        <taxon>Metazoa</taxon>
        <taxon>Spiralia</taxon>
        <taxon>Lophotrochozoa</taxon>
        <taxon>Platyhelminthes</taxon>
        <taxon>Trematoda</taxon>
        <taxon>Digenea</taxon>
        <taxon>Strigeidida</taxon>
        <taxon>Schistosomatoidea</taxon>
        <taxon>Schistosomatidae</taxon>
        <taxon>Trichobilharzia</taxon>
    </lineage>
</organism>
<dbReference type="AlphaFoldDB" id="A0AA85ITS6"/>
<dbReference type="PANTHER" id="PTHR15260">
    <property type="entry name" value="SARCOSPAN"/>
    <property type="match status" value="1"/>
</dbReference>